<comment type="caution">
    <text evidence="1">The sequence shown here is derived from an EMBL/GenBank/DDBJ whole genome shotgun (WGS) entry which is preliminary data.</text>
</comment>
<proteinExistence type="predicted"/>
<sequence length="59" mass="6211">MHAKGVEDAEELRLVARRGLGERDAGADVADPRVAARACPPAPARPCASRSVFILLITS</sequence>
<dbReference type="HOGENOM" id="CLU_2951007_0_0_11"/>
<evidence type="ECO:0000313" key="2">
    <source>
        <dbReference type="Proteomes" id="UP000003191"/>
    </source>
</evidence>
<dbReference type="AlphaFoldDB" id="D4BNU5"/>
<protein>
    <submittedName>
        <fullName evidence="1">Uncharacterized protein</fullName>
    </submittedName>
</protein>
<organism evidence="1 2">
    <name type="scientific">Bifidobacterium breve DSM 20213 = JCM 1192</name>
    <dbReference type="NCBI Taxonomy" id="518634"/>
    <lineage>
        <taxon>Bacteria</taxon>
        <taxon>Bacillati</taxon>
        <taxon>Actinomycetota</taxon>
        <taxon>Actinomycetes</taxon>
        <taxon>Bifidobacteriales</taxon>
        <taxon>Bifidobacteriaceae</taxon>
        <taxon>Bifidobacterium</taxon>
    </lineage>
</organism>
<name>D4BNU5_BIFBR</name>
<reference evidence="1 2" key="1">
    <citation type="submission" date="2010-02" db="EMBL/GenBank/DDBJ databases">
        <authorList>
            <person name="Weinstock G."/>
            <person name="Sodergren E."/>
            <person name="Clifton S."/>
            <person name="Fulton L."/>
            <person name="Fulton B."/>
            <person name="Courtney L."/>
            <person name="Fronick C."/>
            <person name="Harrison M."/>
            <person name="Strong C."/>
            <person name="Farmer C."/>
            <person name="Delahaunty K."/>
            <person name="Markovic C."/>
            <person name="Hall O."/>
            <person name="Minx P."/>
            <person name="Tomlinson C."/>
            <person name="Mitreva M."/>
            <person name="Nelson J."/>
            <person name="Hou S."/>
            <person name="Wollam A."/>
            <person name="Pepin K.H."/>
            <person name="Johnson M."/>
            <person name="Bhonagiri V."/>
            <person name="Zhang X."/>
            <person name="Suruliraj S."/>
            <person name="Warren W."/>
            <person name="Chinwalla A."/>
            <person name="Mardis E.R."/>
            <person name="Wilson R.K."/>
        </authorList>
    </citation>
    <scope>NUCLEOTIDE SEQUENCE [LARGE SCALE GENOMIC DNA]</scope>
    <source>
        <strain evidence="1 2">DSM 20213</strain>
    </source>
</reference>
<gene>
    <name evidence="1" type="ORF">BIFBRE_03748</name>
</gene>
<keyword evidence="2" id="KW-1185">Reference proteome</keyword>
<evidence type="ECO:0000313" key="1">
    <source>
        <dbReference type="EMBL" id="EFE89331.1"/>
    </source>
</evidence>
<accession>D4BNU5</accession>
<dbReference type="Proteomes" id="UP000003191">
    <property type="component" value="Unassembled WGS sequence"/>
</dbReference>
<dbReference type="EMBL" id="ACCG02000009">
    <property type="protein sequence ID" value="EFE89331.1"/>
    <property type="molecule type" value="Genomic_DNA"/>
</dbReference>